<dbReference type="PANTHER" id="PTHR33710:SF64">
    <property type="entry name" value="ENDONUCLEASE_EXONUCLEASE_PHOSPHATASE DOMAIN-CONTAINING PROTEIN"/>
    <property type="match status" value="1"/>
</dbReference>
<dbReference type="EMBL" id="JANJYI010000003">
    <property type="protein sequence ID" value="KAK2657382.1"/>
    <property type="molecule type" value="Genomic_DNA"/>
</dbReference>
<name>A0AAD9XDN5_9ROSI</name>
<organism evidence="1 3">
    <name type="scientific">Dipteronia dyeriana</name>
    <dbReference type="NCBI Taxonomy" id="168575"/>
    <lineage>
        <taxon>Eukaryota</taxon>
        <taxon>Viridiplantae</taxon>
        <taxon>Streptophyta</taxon>
        <taxon>Embryophyta</taxon>
        <taxon>Tracheophyta</taxon>
        <taxon>Spermatophyta</taxon>
        <taxon>Magnoliopsida</taxon>
        <taxon>eudicotyledons</taxon>
        <taxon>Gunneridae</taxon>
        <taxon>Pentapetalae</taxon>
        <taxon>rosids</taxon>
        <taxon>malvids</taxon>
        <taxon>Sapindales</taxon>
        <taxon>Sapindaceae</taxon>
        <taxon>Hippocastanoideae</taxon>
        <taxon>Acereae</taxon>
        <taxon>Dipteronia</taxon>
    </lineage>
</organism>
<accession>A0AAD9XDN5</accession>
<comment type="caution">
    <text evidence="1">The sequence shown here is derived from an EMBL/GenBank/DDBJ whole genome shotgun (WGS) entry which is preliminary data.</text>
</comment>
<dbReference type="SUPFAM" id="SSF56219">
    <property type="entry name" value="DNase I-like"/>
    <property type="match status" value="1"/>
</dbReference>
<evidence type="ECO:0000313" key="1">
    <source>
        <dbReference type="EMBL" id="KAK2657382.1"/>
    </source>
</evidence>
<dbReference type="AlphaFoldDB" id="A0AAD9XDN5"/>
<reference evidence="1" key="1">
    <citation type="journal article" date="2023" name="Plant J.">
        <title>Genome sequences and population genomics provide insights into the demographic history, inbreeding, and mutation load of two 'living fossil' tree species of Dipteronia.</title>
        <authorList>
            <person name="Feng Y."/>
            <person name="Comes H.P."/>
            <person name="Chen J."/>
            <person name="Zhu S."/>
            <person name="Lu R."/>
            <person name="Zhang X."/>
            <person name="Li P."/>
            <person name="Qiu J."/>
            <person name="Olsen K.M."/>
            <person name="Qiu Y."/>
        </authorList>
    </citation>
    <scope>NUCLEOTIDE SEQUENCE</scope>
    <source>
        <strain evidence="1">KIB01</strain>
    </source>
</reference>
<evidence type="ECO:0000313" key="2">
    <source>
        <dbReference type="EMBL" id="KAK2657387.1"/>
    </source>
</evidence>
<sequence length="194" mass="22056">MVSLVSSSWLVVGDLNAILGARESFGLHSPACNSYEDFKSVIGDYDLIGIRSQGAHFTWDRGRYPRTRLEKRLDRALVSKGCISCWRDISCVALPRRFLDHFPLVIRLSDIVNVSPWTFWFQCMWLDHPDFMALVRHIWSSSYVDSSRVETDFSVVEDVIPSLVTDVENTFLISIPSTDNILDAFFDMDAASVP</sequence>
<dbReference type="PANTHER" id="PTHR33710">
    <property type="entry name" value="BNAC02G09200D PROTEIN"/>
    <property type="match status" value="1"/>
</dbReference>
<protein>
    <recommendedName>
        <fullName evidence="4">Endonuclease/exonuclease/phosphatase domain-containing protein</fullName>
    </recommendedName>
</protein>
<dbReference type="Proteomes" id="UP001280121">
    <property type="component" value="Unassembled WGS sequence"/>
</dbReference>
<evidence type="ECO:0000313" key="3">
    <source>
        <dbReference type="Proteomes" id="UP001280121"/>
    </source>
</evidence>
<keyword evidence="3" id="KW-1185">Reference proteome</keyword>
<gene>
    <name evidence="1" type="ORF">Ddye_010434</name>
    <name evidence="2" type="ORF">Ddye_010439</name>
</gene>
<proteinExistence type="predicted"/>
<dbReference type="Gene3D" id="3.60.10.10">
    <property type="entry name" value="Endonuclease/exonuclease/phosphatase"/>
    <property type="match status" value="1"/>
</dbReference>
<evidence type="ECO:0008006" key="4">
    <source>
        <dbReference type="Google" id="ProtNLM"/>
    </source>
</evidence>
<dbReference type="EMBL" id="JANJYI010000003">
    <property type="protein sequence ID" value="KAK2657387.1"/>
    <property type="molecule type" value="Genomic_DNA"/>
</dbReference>
<dbReference type="InterPro" id="IPR036691">
    <property type="entry name" value="Endo/exonu/phosph_ase_sf"/>
</dbReference>